<sequence>MRTLVIVVLAGAIFIACTSDEGREVVADPITDKIAEQFEPVERSCETHCLGKVFYDTPAYRTCMKECIDKGGRTNQISVDACELALSALGLHVDRTVNPLGSNHDPQKDFEGILRLRKLCQESSNRIALVRHYLTDERLPFLMEAYAKAVLDCNEISKVCSKYIPLLTPPK</sequence>
<accession>A0A0G0VE82</accession>
<proteinExistence type="predicted"/>
<evidence type="ECO:0000313" key="1">
    <source>
        <dbReference type="EMBL" id="KKR99144.1"/>
    </source>
</evidence>
<dbReference type="PROSITE" id="PS51257">
    <property type="entry name" value="PROKAR_LIPOPROTEIN"/>
    <property type="match status" value="1"/>
</dbReference>
<dbReference type="EMBL" id="LCAV01000010">
    <property type="protein sequence ID" value="KKR99144.1"/>
    <property type="molecule type" value="Genomic_DNA"/>
</dbReference>
<dbReference type="Proteomes" id="UP000034108">
    <property type="component" value="Unassembled WGS sequence"/>
</dbReference>
<name>A0A0G0VE82_9BACT</name>
<protein>
    <submittedName>
        <fullName evidence="1">Uncharacterized protein</fullName>
    </submittedName>
</protein>
<dbReference type="AlphaFoldDB" id="A0A0G0VE82"/>
<evidence type="ECO:0000313" key="2">
    <source>
        <dbReference type="Proteomes" id="UP000034108"/>
    </source>
</evidence>
<comment type="caution">
    <text evidence="1">The sequence shown here is derived from an EMBL/GenBank/DDBJ whole genome shotgun (WGS) entry which is preliminary data.</text>
</comment>
<gene>
    <name evidence="1" type="ORF">UU49_C0010G0008</name>
</gene>
<reference evidence="1 2" key="1">
    <citation type="journal article" date="2015" name="Nature">
        <title>rRNA introns, odd ribosomes, and small enigmatic genomes across a large radiation of phyla.</title>
        <authorList>
            <person name="Brown C.T."/>
            <person name="Hug L.A."/>
            <person name="Thomas B.C."/>
            <person name="Sharon I."/>
            <person name="Castelle C.J."/>
            <person name="Singh A."/>
            <person name="Wilkins M.J."/>
            <person name="Williams K.H."/>
            <person name="Banfield J.F."/>
        </authorList>
    </citation>
    <scope>NUCLEOTIDE SEQUENCE [LARGE SCALE GENOMIC DNA]</scope>
</reference>
<organism evidence="1 2">
    <name type="scientific">Candidatus Magasanikbacteria bacterium GW2011_GWC2_41_17</name>
    <dbReference type="NCBI Taxonomy" id="1619048"/>
    <lineage>
        <taxon>Bacteria</taxon>
        <taxon>Candidatus Magasanikiibacteriota</taxon>
    </lineage>
</organism>